<gene>
    <name evidence="2" type="ORF">B9H04_11760</name>
</gene>
<feature type="transmembrane region" description="Helical" evidence="1">
    <location>
        <begin position="133"/>
        <end position="154"/>
    </location>
</feature>
<protein>
    <submittedName>
        <fullName evidence="2">Uncharacterized protein</fullName>
    </submittedName>
</protein>
<dbReference type="Proteomes" id="UP000193587">
    <property type="component" value="Unassembled WGS sequence"/>
</dbReference>
<feature type="transmembrane region" description="Helical" evidence="1">
    <location>
        <begin position="175"/>
        <end position="194"/>
    </location>
</feature>
<dbReference type="STRING" id="1121945.GCA_000421805_02136"/>
<feature type="transmembrane region" description="Helical" evidence="1">
    <location>
        <begin position="92"/>
        <end position="113"/>
    </location>
</feature>
<evidence type="ECO:0000313" key="2">
    <source>
        <dbReference type="EMBL" id="OSO97719.1"/>
    </source>
</evidence>
<dbReference type="EMBL" id="NEDJ01000042">
    <property type="protein sequence ID" value="OSO97719.1"/>
    <property type="molecule type" value="Genomic_DNA"/>
</dbReference>
<feature type="transmembrane region" description="Helical" evidence="1">
    <location>
        <begin position="200"/>
        <end position="218"/>
    </location>
</feature>
<keyword evidence="1" id="KW-0472">Membrane</keyword>
<feature type="transmembrane region" description="Helical" evidence="1">
    <location>
        <begin position="256"/>
        <end position="278"/>
    </location>
</feature>
<keyword evidence="1" id="KW-1133">Transmembrane helix</keyword>
<proteinExistence type="predicted"/>
<dbReference type="AlphaFoldDB" id="A0A1X4GKI4"/>
<evidence type="ECO:0000313" key="3">
    <source>
        <dbReference type="Proteomes" id="UP000193587"/>
    </source>
</evidence>
<sequence length="298" mass="30985">MDVRRALLGRPDGRFRIAGTVGLVFVFAFVLYAAYWRSNAAYGASTEVTTQLGAIRAVAPEISDIGHSRATAVLYLPAAAIAILVQYHGGAAIYTLAAGPAIPVASALARAAFSPLPDVLEMEVLGVTLPTHLRLGLAVGAFAVVVGSALRRLSPPSERSASERFFGSSGERHRAVVVIAVAAVLSVPSTFWLYASYPTYQPFGYAVFGAPIAALVYWYRGGIALAWLGDAAAVLGHATAIAFIADSPDYVLDPAFFVPAFAVATALGSLGAGVAVGFRGLYVVVSRRDAVGSGSHWG</sequence>
<reference evidence="2 3" key="1">
    <citation type="submission" date="2017-04" db="EMBL/GenBank/DDBJ databases">
        <title>MLSA of the genus Halorubrum.</title>
        <authorList>
            <person name="De La Haba R."/>
            <person name="Sanchez-Porro C."/>
            <person name="Infante-Dominguez C."/>
            <person name="Ventosa A."/>
        </authorList>
    </citation>
    <scope>NUCLEOTIDE SEQUENCE [LARGE SCALE GENOMIC DNA]</scope>
    <source>
        <strain evidence="2 3">DSM 17463</strain>
    </source>
</reference>
<organism evidence="2 3">
    <name type="scientific">Halorubrum ezzemoulense DSM 17463</name>
    <dbReference type="NCBI Taxonomy" id="1121945"/>
    <lineage>
        <taxon>Archaea</taxon>
        <taxon>Methanobacteriati</taxon>
        <taxon>Methanobacteriota</taxon>
        <taxon>Stenosarchaea group</taxon>
        <taxon>Halobacteria</taxon>
        <taxon>Halobacteriales</taxon>
        <taxon>Haloferacaceae</taxon>
        <taxon>Halorubrum</taxon>
    </lineage>
</organism>
<dbReference type="eggNOG" id="ENOG502N5S1">
    <property type="taxonomic scope" value="Archaea"/>
</dbReference>
<dbReference type="RefSeq" id="WP_049931980.1">
    <property type="nucleotide sequence ID" value="NZ_ATXS01000008.1"/>
</dbReference>
<feature type="transmembrane region" description="Helical" evidence="1">
    <location>
        <begin position="225"/>
        <end position="244"/>
    </location>
</feature>
<evidence type="ECO:0000256" key="1">
    <source>
        <dbReference type="SAM" id="Phobius"/>
    </source>
</evidence>
<accession>A0A1X4GKI4</accession>
<name>A0A1X4GKI4_HALEZ</name>
<feature type="transmembrane region" description="Helical" evidence="1">
    <location>
        <begin position="66"/>
        <end position="85"/>
    </location>
</feature>
<comment type="caution">
    <text evidence="2">The sequence shown here is derived from an EMBL/GenBank/DDBJ whole genome shotgun (WGS) entry which is preliminary data.</text>
</comment>
<feature type="transmembrane region" description="Helical" evidence="1">
    <location>
        <begin position="15"/>
        <end position="35"/>
    </location>
</feature>
<keyword evidence="1" id="KW-0812">Transmembrane</keyword>